<evidence type="ECO:0000313" key="10">
    <source>
        <dbReference type="EMBL" id="KAK8875446.1"/>
    </source>
</evidence>
<dbReference type="PROSITE" id="PS00973">
    <property type="entry name" value="USP_2"/>
    <property type="match status" value="1"/>
</dbReference>
<protein>
    <recommendedName>
        <fullName evidence="3">ubiquitinyl hydrolase 1</fullName>
        <ecNumber evidence="3">3.4.19.12</ecNumber>
    </recommendedName>
</protein>
<dbReference type="InterPro" id="IPR050164">
    <property type="entry name" value="Peptidase_C19"/>
</dbReference>
<dbReference type="SUPFAM" id="SSF49599">
    <property type="entry name" value="TRAF domain-like"/>
    <property type="match status" value="1"/>
</dbReference>
<dbReference type="PROSITE" id="PS50235">
    <property type="entry name" value="USP_3"/>
    <property type="match status" value="1"/>
</dbReference>
<dbReference type="PROSITE" id="PS50144">
    <property type="entry name" value="MATH"/>
    <property type="match status" value="1"/>
</dbReference>
<dbReference type="Gene3D" id="3.90.70.10">
    <property type="entry name" value="Cysteine proteinases"/>
    <property type="match status" value="1"/>
</dbReference>
<dbReference type="SUPFAM" id="SSF54001">
    <property type="entry name" value="Cysteine proteinases"/>
    <property type="match status" value="1"/>
</dbReference>
<comment type="catalytic activity">
    <reaction evidence="1">
        <text>Thiol-dependent hydrolysis of ester, thioester, amide, peptide and isopeptide bonds formed by the C-terminal Gly of ubiquitin (a 76-residue protein attached to proteins as an intracellular targeting signal).</text>
        <dbReference type="EC" id="3.4.19.12"/>
    </reaction>
</comment>
<dbReference type="EMBL" id="JAPFFF010000012">
    <property type="protein sequence ID" value="KAK8875446.1"/>
    <property type="molecule type" value="Genomic_DNA"/>
</dbReference>
<evidence type="ECO:0000259" key="8">
    <source>
        <dbReference type="PROSITE" id="PS50144"/>
    </source>
</evidence>
<dbReference type="Gene3D" id="2.60.210.10">
    <property type="entry name" value="Apoptosis, Tumor Necrosis Factor Receptor Associated Protein 2, Chain A"/>
    <property type="match status" value="1"/>
</dbReference>
<evidence type="ECO:0000256" key="1">
    <source>
        <dbReference type="ARBA" id="ARBA00000707"/>
    </source>
</evidence>
<comment type="caution">
    <text evidence="10">The sequence shown here is derived from an EMBL/GenBank/DDBJ whole genome shotgun (WGS) entry which is preliminary data.</text>
</comment>
<dbReference type="InterPro" id="IPR008974">
    <property type="entry name" value="TRAF-like"/>
</dbReference>
<comment type="similarity">
    <text evidence="2">Belongs to the peptidase C19 family.</text>
</comment>
<dbReference type="InterPro" id="IPR038765">
    <property type="entry name" value="Papain-like_cys_pep_sf"/>
</dbReference>
<evidence type="ECO:0000256" key="7">
    <source>
        <dbReference type="ARBA" id="ARBA00022807"/>
    </source>
</evidence>
<evidence type="ECO:0000259" key="9">
    <source>
        <dbReference type="PROSITE" id="PS50235"/>
    </source>
</evidence>
<dbReference type="PANTHER" id="PTHR24006:SF644">
    <property type="entry name" value="UBIQUITIN CARBOXYL-TERMINAL HYDROLASE 7"/>
    <property type="match status" value="1"/>
</dbReference>
<reference evidence="10 11" key="1">
    <citation type="submission" date="2024-04" db="EMBL/GenBank/DDBJ databases">
        <title>Tritrichomonas musculus Genome.</title>
        <authorList>
            <person name="Alves-Ferreira E."/>
            <person name="Grigg M."/>
            <person name="Lorenzi H."/>
            <person name="Galac M."/>
        </authorList>
    </citation>
    <scope>NUCLEOTIDE SEQUENCE [LARGE SCALE GENOMIC DNA]</scope>
    <source>
        <strain evidence="10 11">EAF2021</strain>
    </source>
</reference>
<dbReference type="InterPro" id="IPR018200">
    <property type="entry name" value="USP_CS"/>
</dbReference>
<keyword evidence="4" id="KW-0645">Protease</keyword>
<sequence>MKTIPKRTISGTVDEEPYHIHEKWTTCEILKMNPEGEPSPKWSASDKVWRLICFPKGYNCDDHFSLFLSCVKLQENHQVSFTIQTIGGKKTKKESSTYPFSPTIKNRGFYKFIPLDDIDSYTVNGKINFEIDIKFNPPKSGNTNLRKEVGHVGLRNQGATCYLNSALECLFHICAFRKIVFSLPTKGDEDITKSVPLALQRLFILMQKSTYSPSTSQLTTAFGWSKKDLFQQNDVQEFMTVFINNLKDKMKETENQDAISRLFDGKFIHFINGLEIEYTSENKEDFNIISLDIQGKSSLKESLNSLVQADMLIDDKKYKLEGYGYIDAFKGTQFLELPPVLHFHLKRYAFNMYIGATKINSRYEFPFELDMSQYMSTKIKNDERYKYELFSVLVHAGGAQFGHYYAYIRPTVDRKWFKFNDEIVSVVSEEAAINDNFGGNKLNSAYYLVYIQKSEIDKIMSPVEDKDIPKHILDYYKEWKSMHSGFSPSISLNVLNEEVYKRTLKINGRIISNLVTPKVKTLGNIKLLDLIPEFKRKAEIISNSEVSLWTVDEFGYPKKHISPTSNVSQYFKSSSQIFVTRNNQEFSKDDSRPFLVSYYDSNAIYPLIYIKFVVLKSTSNLVSLMDEIRKLTKINDQTAKFLTYYVHPDGKTEEINPEFTLSTLNAQNGMFVFQQHDLAKPDETEEIKTYKSIELLPEYKATTFLKFSDFINKASLFNFIMIDHEEIAFKLLIDKQDSLINLLQCIRKVSNLTNQDSVLLFKKEEKTNSPSERPIIIRKDETIQQVITNDVIYFKIIFNISQEEVGQMKSFRLQILNEDRDTLQTPTLLMPNVFSVNDLVYKIKNIDNTLKNKPIRVLQIQDSQIINILKDEEEINDLKDYSLRAEVIPEDQLNLTNNQIVRVTLTIDLDNPRQGSIGKPFIIKIIDNEKFKETRERLCKILKMVNVSFGYTNDYISQDKVKLLKDEDCLSELLKGDQTMLFAFLPVEHRKSQKINTFDINNDVVIYN</sequence>
<evidence type="ECO:0000256" key="6">
    <source>
        <dbReference type="ARBA" id="ARBA00022801"/>
    </source>
</evidence>
<proteinExistence type="inferred from homology"/>
<evidence type="ECO:0000256" key="3">
    <source>
        <dbReference type="ARBA" id="ARBA00012759"/>
    </source>
</evidence>
<dbReference type="SMART" id="SM00061">
    <property type="entry name" value="MATH"/>
    <property type="match status" value="1"/>
</dbReference>
<dbReference type="Proteomes" id="UP001470230">
    <property type="component" value="Unassembled WGS sequence"/>
</dbReference>
<keyword evidence="11" id="KW-1185">Reference proteome</keyword>
<keyword evidence="7" id="KW-0788">Thiol protease</keyword>
<dbReference type="Pfam" id="PF14533">
    <property type="entry name" value="USP7_C2"/>
    <property type="match status" value="1"/>
</dbReference>
<dbReference type="PANTHER" id="PTHR24006">
    <property type="entry name" value="UBIQUITIN CARBOXYL-TERMINAL HYDROLASE"/>
    <property type="match status" value="1"/>
</dbReference>
<keyword evidence="5" id="KW-0833">Ubl conjugation pathway</keyword>
<feature type="domain" description="USP" evidence="9">
    <location>
        <begin position="152"/>
        <end position="453"/>
    </location>
</feature>
<evidence type="ECO:0000256" key="5">
    <source>
        <dbReference type="ARBA" id="ARBA00022786"/>
    </source>
</evidence>
<gene>
    <name evidence="10" type="ORF">M9Y10_005611</name>
</gene>
<keyword evidence="6" id="KW-0378">Hydrolase</keyword>
<evidence type="ECO:0000256" key="2">
    <source>
        <dbReference type="ARBA" id="ARBA00009085"/>
    </source>
</evidence>
<organism evidence="10 11">
    <name type="scientific">Tritrichomonas musculus</name>
    <dbReference type="NCBI Taxonomy" id="1915356"/>
    <lineage>
        <taxon>Eukaryota</taxon>
        <taxon>Metamonada</taxon>
        <taxon>Parabasalia</taxon>
        <taxon>Tritrichomonadida</taxon>
        <taxon>Tritrichomonadidae</taxon>
        <taxon>Tritrichomonas</taxon>
    </lineage>
</organism>
<dbReference type="InterPro" id="IPR002083">
    <property type="entry name" value="MATH/TRAF_dom"/>
</dbReference>
<dbReference type="InterPro" id="IPR029346">
    <property type="entry name" value="USP_C"/>
</dbReference>
<accession>A0ABR2JC92</accession>
<dbReference type="InterPro" id="IPR001394">
    <property type="entry name" value="Peptidase_C19_UCH"/>
</dbReference>
<name>A0ABR2JC92_9EUKA</name>
<dbReference type="InterPro" id="IPR028889">
    <property type="entry name" value="USP"/>
</dbReference>
<evidence type="ECO:0000313" key="11">
    <source>
        <dbReference type="Proteomes" id="UP001470230"/>
    </source>
</evidence>
<dbReference type="Pfam" id="PF00443">
    <property type="entry name" value="UCH"/>
    <property type="match status" value="1"/>
</dbReference>
<dbReference type="EC" id="3.4.19.12" evidence="3"/>
<evidence type="ECO:0000256" key="4">
    <source>
        <dbReference type="ARBA" id="ARBA00022670"/>
    </source>
</evidence>
<feature type="domain" description="MATH" evidence="8">
    <location>
        <begin position="19"/>
        <end position="133"/>
    </location>
</feature>
<dbReference type="CDD" id="cd00121">
    <property type="entry name" value="MATH"/>
    <property type="match status" value="1"/>
</dbReference>